<dbReference type="AlphaFoldDB" id="A0AAX6F4P3"/>
<name>A0AAX6F4P3_IRIPA</name>
<comment type="caution">
    <text evidence="1">The sequence shown here is derived from an EMBL/GenBank/DDBJ whole genome shotgun (WGS) entry which is preliminary data.</text>
</comment>
<organism evidence="1 2">
    <name type="scientific">Iris pallida</name>
    <name type="common">Sweet iris</name>
    <dbReference type="NCBI Taxonomy" id="29817"/>
    <lineage>
        <taxon>Eukaryota</taxon>
        <taxon>Viridiplantae</taxon>
        <taxon>Streptophyta</taxon>
        <taxon>Embryophyta</taxon>
        <taxon>Tracheophyta</taxon>
        <taxon>Spermatophyta</taxon>
        <taxon>Magnoliopsida</taxon>
        <taxon>Liliopsida</taxon>
        <taxon>Asparagales</taxon>
        <taxon>Iridaceae</taxon>
        <taxon>Iridoideae</taxon>
        <taxon>Irideae</taxon>
        <taxon>Iris</taxon>
    </lineage>
</organism>
<protein>
    <submittedName>
        <fullName evidence="1">Uncharacterized protein</fullName>
    </submittedName>
</protein>
<reference evidence="1" key="2">
    <citation type="submission" date="2023-04" db="EMBL/GenBank/DDBJ databases">
        <authorList>
            <person name="Bruccoleri R.E."/>
            <person name="Oakeley E.J."/>
            <person name="Faust A.-M."/>
            <person name="Dessus-Babus S."/>
            <person name="Altorfer M."/>
            <person name="Burckhardt D."/>
            <person name="Oertli M."/>
            <person name="Naumann U."/>
            <person name="Petersen F."/>
            <person name="Wong J."/>
        </authorList>
    </citation>
    <scope>NUCLEOTIDE SEQUENCE</scope>
    <source>
        <strain evidence="1">GSM-AAB239-AS_SAM_17_03QT</strain>
        <tissue evidence="1">Leaf</tissue>
    </source>
</reference>
<proteinExistence type="predicted"/>
<reference evidence="1" key="1">
    <citation type="journal article" date="2023" name="GigaByte">
        <title>Genome assembly of the bearded iris, Iris pallida Lam.</title>
        <authorList>
            <person name="Bruccoleri R.E."/>
            <person name="Oakeley E.J."/>
            <person name="Faust A.M.E."/>
            <person name="Altorfer M."/>
            <person name="Dessus-Babus S."/>
            <person name="Burckhardt D."/>
            <person name="Oertli M."/>
            <person name="Naumann U."/>
            <person name="Petersen F."/>
            <person name="Wong J."/>
        </authorList>
    </citation>
    <scope>NUCLEOTIDE SEQUENCE</scope>
    <source>
        <strain evidence="1">GSM-AAB239-AS_SAM_17_03QT</strain>
    </source>
</reference>
<sequence length="32" mass="3739">MSRRLSLPSSSRGFFRYASVFVNHLELTCDYV</sequence>
<dbReference type="Proteomes" id="UP001140949">
    <property type="component" value="Unassembled WGS sequence"/>
</dbReference>
<keyword evidence="2" id="KW-1185">Reference proteome</keyword>
<accession>A0AAX6F4P3</accession>
<dbReference type="EMBL" id="JANAVB010032020">
    <property type="protein sequence ID" value="KAJ6810945.1"/>
    <property type="molecule type" value="Genomic_DNA"/>
</dbReference>
<evidence type="ECO:0000313" key="2">
    <source>
        <dbReference type="Proteomes" id="UP001140949"/>
    </source>
</evidence>
<gene>
    <name evidence="1" type="ORF">M6B38_156290</name>
</gene>
<evidence type="ECO:0000313" key="1">
    <source>
        <dbReference type="EMBL" id="KAJ6810945.1"/>
    </source>
</evidence>